<feature type="region of interest" description="Disordered" evidence="4">
    <location>
        <begin position="304"/>
        <end position="500"/>
    </location>
</feature>
<dbReference type="Gene3D" id="2.160.20.10">
    <property type="entry name" value="Single-stranded right-handed beta-helix, Pectin lyase-like"/>
    <property type="match status" value="1"/>
</dbReference>
<evidence type="ECO:0000259" key="5">
    <source>
        <dbReference type="SMART" id="SM00722"/>
    </source>
</evidence>
<evidence type="ECO:0000256" key="3">
    <source>
        <dbReference type="ARBA" id="ARBA00022786"/>
    </source>
</evidence>
<feature type="compositionally biased region" description="Low complexity" evidence="4">
    <location>
        <begin position="466"/>
        <end position="480"/>
    </location>
</feature>
<dbReference type="InterPro" id="IPR022441">
    <property type="entry name" value="Para_beta_helix_rpt-2"/>
</dbReference>
<sequence>MPTIMVSAIAPSVQAQETETIIHVNPDSGNDDSADGSKEQPYQTLTEALAAAQRNAVIKLAPGTYSEETGEQFPIVVRRNVEIRGTPNNQGNDVQIKGGGLFRSPTGAGQQVGIALLADATLTGVSVTNQRDRGHGVWVEGASPTVTHSSFRGNDSTGLSVNGFGKPRISDNYFNQNAGNGIVIYGRSEPIIENNTFDSTGFGISMTQHTKPQLLDNEIKNNRIGIVIEGNAQPILRNNTITLSRQQGLVAISNSRPDLGTDQEPGGNVFRQNGQGAIKNSAKNFVIPAHGNEIAGSTEGEIDLTGTVANPMPEEPSPPRLQITRQQRSPRPTPSSSTEQIWTAPTPESSSSLSTDRNNPPLRLDGDIPTPVSSSELLPPQDNGSSGNAVRGEIQLTAPPNRSTENNRTSNNSPNNSPASSSSQDNNNTPSQPPASRDSQPSNGGRASLDDILSLHSNSSQERANTSRNNNPPPQRNSNSLPVPSGNIPSGDQFRPGTSPEERAAIVGGEYRVIVEISTNSDQDKVKEIVPDAFRSRYEGRSVMQVGIFQSQENAEEIGQKLREEGLQVRVIPMNNN</sequence>
<comment type="pathway">
    <text evidence="1">Protein modification; protein ubiquitination.</text>
</comment>
<dbReference type="Gene3D" id="3.30.1910.20">
    <property type="entry name" value="asparaginyl-tRNA synthetase, N-terminal domain"/>
    <property type="match status" value="1"/>
</dbReference>
<proteinExistence type="predicted"/>
<evidence type="ECO:0000256" key="4">
    <source>
        <dbReference type="SAM" id="MobiDB-lite"/>
    </source>
</evidence>
<feature type="compositionally biased region" description="Polar residues" evidence="4">
    <location>
        <begin position="455"/>
        <end position="464"/>
    </location>
</feature>
<dbReference type="Proteomes" id="UP000318453">
    <property type="component" value="Chromosome"/>
</dbReference>
<dbReference type="InterPro" id="IPR051550">
    <property type="entry name" value="SCF-Subunits/Alg-Epimerases"/>
</dbReference>
<dbReference type="InterPro" id="IPR011459">
    <property type="entry name" value="DUF1565"/>
</dbReference>
<feature type="compositionally biased region" description="Polar residues" evidence="4">
    <location>
        <begin position="371"/>
        <end position="388"/>
    </location>
</feature>
<accession>A0A5B8NNP8</accession>
<dbReference type="AlphaFoldDB" id="A0A5B8NNP8"/>
<feature type="compositionally biased region" description="Low complexity" evidence="4">
    <location>
        <begin position="322"/>
        <end position="338"/>
    </location>
</feature>
<feature type="domain" description="Carbohydrate-binding/sugar hydrolysis" evidence="5">
    <location>
        <begin position="85"/>
        <end position="229"/>
    </location>
</feature>
<keyword evidence="2" id="KW-0677">Repeat</keyword>
<organism evidence="6 7">
    <name type="scientific">Euhalothece natronophila Z-M001</name>
    <dbReference type="NCBI Taxonomy" id="522448"/>
    <lineage>
        <taxon>Bacteria</taxon>
        <taxon>Bacillati</taxon>
        <taxon>Cyanobacteriota</taxon>
        <taxon>Cyanophyceae</taxon>
        <taxon>Oscillatoriophycideae</taxon>
        <taxon>Chroococcales</taxon>
        <taxon>Halothecacae</taxon>
        <taxon>Halothece cluster</taxon>
        <taxon>Euhalothece</taxon>
    </lineage>
</organism>
<evidence type="ECO:0000256" key="1">
    <source>
        <dbReference type="ARBA" id="ARBA00004906"/>
    </source>
</evidence>
<dbReference type="InterPro" id="IPR006626">
    <property type="entry name" value="PbH1"/>
</dbReference>
<dbReference type="SMART" id="SM00710">
    <property type="entry name" value="PbH1"/>
    <property type="match status" value="6"/>
</dbReference>
<dbReference type="NCBIfam" id="TIGR03804">
    <property type="entry name" value="para_beta_helix"/>
    <property type="match status" value="2"/>
</dbReference>
<dbReference type="InterPro" id="IPR011050">
    <property type="entry name" value="Pectin_lyase_fold/virulence"/>
</dbReference>
<dbReference type="Pfam" id="PF07602">
    <property type="entry name" value="DUF1565"/>
    <property type="match status" value="1"/>
</dbReference>
<dbReference type="EMBL" id="CP042326">
    <property type="protein sequence ID" value="QDZ40201.1"/>
    <property type="molecule type" value="Genomic_DNA"/>
</dbReference>
<dbReference type="OrthoDB" id="9759810at2"/>
<protein>
    <submittedName>
        <fullName evidence="6">DUF1565 domain-containing protein</fullName>
    </submittedName>
</protein>
<evidence type="ECO:0000313" key="6">
    <source>
        <dbReference type="EMBL" id="QDZ40201.1"/>
    </source>
</evidence>
<dbReference type="PANTHER" id="PTHR22990">
    <property type="entry name" value="F-BOX ONLY PROTEIN"/>
    <property type="match status" value="1"/>
</dbReference>
<evidence type="ECO:0000256" key="2">
    <source>
        <dbReference type="ARBA" id="ARBA00022737"/>
    </source>
</evidence>
<feature type="compositionally biased region" description="Polar residues" evidence="4">
    <location>
        <begin position="339"/>
        <end position="358"/>
    </location>
</feature>
<gene>
    <name evidence="6" type="ORF">FRE64_09720</name>
</gene>
<dbReference type="PANTHER" id="PTHR22990:SF15">
    <property type="entry name" value="F-BOX ONLY PROTEIN 10"/>
    <property type="match status" value="1"/>
</dbReference>
<dbReference type="SUPFAM" id="SSF51126">
    <property type="entry name" value="Pectin lyase-like"/>
    <property type="match status" value="1"/>
</dbReference>
<keyword evidence="7" id="KW-1185">Reference proteome</keyword>
<reference evidence="6" key="1">
    <citation type="submission" date="2019-08" db="EMBL/GenBank/DDBJ databases">
        <title>Carotenoids and Carotenoid Binding Proteins in the Halophilic Cyanobacterium Euhalothece sp. ZM00.</title>
        <authorList>
            <person name="Cho S.M."/>
            <person name="Song J.Y."/>
            <person name="Park Y.-I."/>
        </authorList>
    </citation>
    <scope>NUCLEOTIDE SEQUENCE [LARGE SCALE GENOMIC DNA]</scope>
    <source>
        <strain evidence="6">Z-M001</strain>
    </source>
</reference>
<dbReference type="KEGG" id="enn:FRE64_09720"/>
<feature type="compositionally biased region" description="Low complexity" evidence="4">
    <location>
        <begin position="401"/>
        <end position="428"/>
    </location>
</feature>
<evidence type="ECO:0000313" key="7">
    <source>
        <dbReference type="Proteomes" id="UP000318453"/>
    </source>
</evidence>
<dbReference type="SMART" id="SM00722">
    <property type="entry name" value="CASH"/>
    <property type="match status" value="1"/>
</dbReference>
<dbReference type="InterPro" id="IPR006633">
    <property type="entry name" value="Carb-bd_sugar_hydrolysis-dom"/>
</dbReference>
<name>A0A5B8NNP8_9CHRO</name>
<dbReference type="InterPro" id="IPR012334">
    <property type="entry name" value="Pectin_lyas_fold"/>
</dbReference>
<keyword evidence="3" id="KW-0833">Ubl conjugation pathway</keyword>